<dbReference type="EMBL" id="BAABJQ010000002">
    <property type="protein sequence ID" value="GAA5178660.1"/>
    <property type="molecule type" value="Genomic_DNA"/>
</dbReference>
<reference evidence="2" key="1">
    <citation type="journal article" date="2019" name="Int. J. Syst. Evol. Microbiol.">
        <title>The Global Catalogue of Microorganisms (GCM) 10K type strain sequencing project: providing services to taxonomists for standard genome sequencing and annotation.</title>
        <authorList>
            <consortium name="The Broad Institute Genomics Platform"/>
            <consortium name="The Broad Institute Genome Sequencing Center for Infectious Disease"/>
            <person name="Wu L."/>
            <person name="Ma J."/>
        </authorList>
    </citation>
    <scope>NUCLEOTIDE SEQUENCE [LARGE SCALE GENOMIC DNA]</scope>
    <source>
        <strain evidence="2">JCM 18304</strain>
    </source>
</reference>
<evidence type="ECO:0000313" key="2">
    <source>
        <dbReference type="Proteomes" id="UP001501570"/>
    </source>
</evidence>
<keyword evidence="2" id="KW-1185">Reference proteome</keyword>
<organism evidence="1 2">
    <name type="scientific">Rugosimonospora acidiphila</name>
    <dbReference type="NCBI Taxonomy" id="556531"/>
    <lineage>
        <taxon>Bacteria</taxon>
        <taxon>Bacillati</taxon>
        <taxon>Actinomycetota</taxon>
        <taxon>Actinomycetes</taxon>
        <taxon>Micromonosporales</taxon>
        <taxon>Micromonosporaceae</taxon>
        <taxon>Rugosimonospora</taxon>
    </lineage>
</organism>
<accession>A0ABP9RIZ8</accession>
<dbReference type="Proteomes" id="UP001501570">
    <property type="component" value="Unassembled WGS sequence"/>
</dbReference>
<name>A0ABP9RIZ8_9ACTN</name>
<sequence>MAAASIRRAPATVANLGLAVNRTYPATALISRLVTSGSLPVVVAGLSVPAAPAATLTAAAAKLVGSLTG</sequence>
<comment type="caution">
    <text evidence="1">The sequence shown here is derived from an EMBL/GenBank/DDBJ whole genome shotgun (WGS) entry which is preliminary data.</text>
</comment>
<proteinExistence type="predicted"/>
<protein>
    <submittedName>
        <fullName evidence="1">Uncharacterized protein</fullName>
    </submittedName>
</protein>
<gene>
    <name evidence="1" type="ORF">GCM10023322_06370</name>
</gene>
<evidence type="ECO:0000313" key="1">
    <source>
        <dbReference type="EMBL" id="GAA5178660.1"/>
    </source>
</evidence>